<evidence type="ECO:0000313" key="1">
    <source>
        <dbReference type="EMBL" id="EJX05578.1"/>
    </source>
</evidence>
<reference evidence="1" key="1">
    <citation type="journal article" date="2012" name="PLoS ONE">
        <title>Gene sets for utilization of primary and secondary nutrition supplies in the distal gut of endangered iberian lynx.</title>
        <authorList>
            <person name="Alcaide M."/>
            <person name="Messina E."/>
            <person name="Richter M."/>
            <person name="Bargiela R."/>
            <person name="Peplies J."/>
            <person name="Huws S.A."/>
            <person name="Newbold C.J."/>
            <person name="Golyshin P.N."/>
            <person name="Simon M.A."/>
            <person name="Lopez G."/>
            <person name="Yakimov M.M."/>
            <person name="Ferrer M."/>
        </authorList>
    </citation>
    <scope>NUCLEOTIDE SEQUENCE</scope>
</reference>
<name>J9GSI2_9ZZZZ</name>
<dbReference type="AlphaFoldDB" id="J9GSI2"/>
<protein>
    <submittedName>
        <fullName evidence="1">Uncharacterized protein</fullName>
    </submittedName>
</protein>
<comment type="caution">
    <text evidence="1">The sequence shown here is derived from an EMBL/GenBank/DDBJ whole genome shotgun (WGS) entry which is preliminary data.</text>
</comment>
<proteinExistence type="predicted"/>
<dbReference type="EMBL" id="AMCI01001429">
    <property type="protein sequence ID" value="EJX05578.1"/>
    <property type="molecule type" value="Genomic_DNA"/>
</dbReference>
<gene>
    <name evidence="1" type="ORF">EVA_06316</name>
</gene>
<organism evidence="1">
    <name type="scientific">gut metagenome</name>
    <dbReference type="NCBI Taxonomy" id="749906"/>
    <lineage>
        <taxon>unclassified sequences</taxon>
        <taxon>metagenomes</taxon>
        <taxon>organismal metagenomes</taxon>
    </lineage>
</organism>
<sequence>MLKKSANCLFLSSKQHEYLALQNKSHYICVQTAA</sequence>
<accession>J9GSI2</accession>